<gene>
    <name evidence="1" type="ORF">AVEN_168012_1</name>
</gene>
<dbReference type="AlphaFoldDB" id="A0A4Y2JSY6"/>
<sequence length="114" mass="12682">MPFPKDYLLFCWVSSPAGIAGNGKVDNDGNSAIHLNAPYQIAILILLIPVYNKNVGHLEREVNKKIVTLNPTENWTPCGPDFALGTRGLPIFCWASHVLLVLTMKCYTIETHPY</sequence>
<comment type="caution">
    <text evidence="1">The sequence shown here is derived from an EMBL/GenBank/DDBJ whole genome shotgun (WGS) entry which is preliminary data.</text>
</comment>
<evidence type="ECO:0000313" key="1">
    <source>
        <dbReference type="EMBL" id="GBM93523.1"/>
    </source>
</evidence>
<evidence type="ECO:0000313" key="2">
    <source>
        <dbReference type="Proteomes" id="UP000499080"/>
    </source>
</evidence>
<organism evidence="1 2">
    <name type="scientific">Araneus ventricosus</name>
    <name type="common">Orbweaver spider</name>
    <name type="synonym">Epeira ventricosa</name>
    <dbReference type="NCBI Taxonomy" id="182803"/>
    <lineage>
        <taxon>Eukaryota</taxon>
        <taxon>Metazoa</taxon>
        <taxon>Ecdysozoa</taxon>
        <taxon>Arthropoda</taxon>
        <taxon>Chelicerata</taxon>
        <taxon>Arachnida</taxon>
        <taxon>Araneae</taxon>
        <taxon>Araneomorphae</taxon>
        <taxon>Entelegynae</taxon>
        <taxon>Araneoidea</taxon>
        <taxon>Araneidae</taxon>
        <taxon>Araneus</taxon>
    </lineage>
</organism>
<dbReference type="EMBL" id="BGPR01003880">
    <property type="protein sequence ID" value="GBM93523.1"/>
    <property type="molecule type" value="Genomic_DNA"/>
</dbReference>
<keyword evidence="2" id="KW-1185">Reference proteome</keyword>
<accession>A0A4Y2JSY6</accession>
<reference evidence="1 2" key="1">
    <citation type="journal article" date="2019" name="Sci. Rep.">
        <title>Orb-weaving spider Araneus ventricosus genome elucidates the spidroin gene catalogue.</title>
        <authorList>
            <person name="Kono N."/>
            <person name="Nakamura H."/>
            <person name="Ohtoshi R."/>
            <person name="Moran D.A.P."/>
            <person name="Shinohara A."/>
            <person name="Yoshida Y."/>
            <person name="Fujiwara M."/>
            <person name="Mori M."/>
            <person name="Tomita M."/>
            <person name="Arakawa K."/>
        </authorList>
    </citation>
    <scope>NUCLEOTIDE SEQUENCE [LARGE SCALE GENOMIC DNA]</scope>
</reference>
<dbReference type="Proteomes" id="UP000499080">
    <property type="component" value="Unassembled WGS sequence"/>
</dbReference>
<name>A0A4Y2JSY6_ARAVE</name>
<protein>
    <submittedName>
        <fullName evidence="1">Uncharacterized protein</fullName>
    </submittedName>
</protein>
<proteinExistence type="predicted"/>